<proteinExistence type="predicted"/>
<evidence type="ECO:0000256" key="1">
    <source>
        <dbReference type="SAM" id="Phobius"/>
    </source>
</evidence>
<sequence>MPDAAETAPRALARAAGAPASPWPGFARPGFAWTGLCLCLGALVAAVLVLAPYPPLQDFPEWAYQGHLLARLLRGLPIGEIHLATTPVPNSSVQLLLGLLSLAMPAALAARLFLLGLVGASVAVSLGLGRRCQPAAPGAFAALLLVAVFLNAAFWNGYVNFQLGMVLLGAWFLLPEARRASPWPIMGFGLVIFFTHAMVFFAFCALLGATALLDRRRIIPTAIGLLPAAILTGWYIATDAGGGATETSATGGPAAFLAYKLYTVAKLGPYHNFVFGEGGDIVTRPAVYWAGAAVNLAFAAGLAALLGLGLRAAIRGRRLAWAPLLAAAGLLALFAVLPDLVQNVVNPGERLMLPALLMLLLVLPLPAALVRALGLGAVVLGACLLLLLATDHAWREPVHYTELRAETAGLFRHRPTAFACKWQEMLRSAAAGDLPREPLAFRTSLLIGTTSAGCTGKPG</sequence>
<comment type="caution">
    <text evidence="2">The sequence shown here is derived from an EMBL/GenBank/DDBJ whole genome shotgun (WGS) entry which is preliminary data.</text>
</comment>
<dbReference type="AlphaFoldDB" id="A0A4R5QFI9"/>
<feature type="transmembrane region" description="Helical" evidence="1">
    <location>
        <begin position="185"/>
        <end position="206"/>
    </location>
</feature>
<evidence type="ECO:0000313" key="3">
    <source>
        <dbReference type="Proteomes" id="UP000295096"/>
    </source>
</evidence>
<keyword evidence="1" id="KW-0472">Membrane</keyword>
<gene>
    <name evidence="2" type="ORF">E2C06_13730</name>
</gene>
<dbReference type="RefSeq" id="WP_133289176.1">
    <property type="nucleotide sequence ID" value="NZ_SMSJ01000015.1"/>
</dbReference>
<feature type="transmembrane region" description="Helical" evidence="1">
    <location>
        <begin position="357"/>
        <end position="388"/>
    </location>
</feature>
<organism evidence="2 3">
    <name type="scientific">Dankookia rubra</name>
    <dbReference type="NCBI Taxonomy" id="1442381"/>
    <lineage>
        <taxon>Bacteria</taxon>
        <taxon>Pseudomonadati</taxon>
        <taxon>Pseudomonadota</taxon>
        <taxon>Alphaproteobacteria</taxon>
        <taxon>Acetobacterales</taxon>
        <taxon>Roseomonadaceae</taxon>
        <taxon>Dankookia</taxon>
    </lineage>
</organism>
<dbReference type="EMBL" id="SMSJ01000015">
    <property type="protein sequence ID" value="TDH62024.1"/>
    <property type="molecule type" value="Genomic_DNA"/>
</dbReference>
<name>A0A4R5QFI9_9PROT</name>
<reference evidence="2 3" key="1">
    <citation type="journal article" date="2016" name="J. Microbiol.">
        <title>Dankookia rubra gen. nov., sp. nov., an alphaproteobacterium isolated from sediment of a shallow stream.</title>
        <authorList>
            <person name="Kim W.H."/>
            <person name="Kim D.H."/>
            <person name="Kang K."/>
            <person name="Ahn T.Y."/>
        </authorList>
    </citation>
    <scope>NUCLEOTIDE SEQUENCE [LARGE SCALE GENOMIC DNA]</scope>
    <source>
        <strain evidence="2 3">JCM30602</strain>
    </source>
</reference>
<feature type="transmembrane region" description="Helical" evidence="1">
    <location>
        <begin position="218"/>
        <end position="237"/>
    </location>
</feature>
<dbReference type="OrthoDB" id="7270630at2"/>
<accession>A0A4R5QFI9</accession>
<feature type="transmembrane region" description="Helical" evidence="1">
    <location>
        <begin position="286"/>
        <end position="307"/>
    </location>
</feature>
<keyword evidence="3" id="KW-1185">Reference proteome</keyword>
<evidence type="ECO:0008006" key="4">
    <source>
        <dbReference type="Google" id="ProtNLM"/>
    </source>
</evidence>
<keyword evidence="1" id="KW-1133">Transmembrane helix</keyword>
<dbReference type="Proteomes" id="UP000295096">
    <property type="component" value="Unassembled WGS sequence"/>
</dbReference>
<feature type="transmembrane region" description="Helical" evidence="1">
    <location>
        <begin position="95"/>
        <end position="128"/>
    </location>
</feature>
<evidence type="ECO:0000313" key="2">
    <source>
        <dbReference type="EMBL" id="TDH62024.1"/>
    </source>
</evidence>
<feature type="transmembrane region" description="Helical" evidence="1">
    <location>
        <begin position="140"/>
        <end position="173"/>
    </location>
</feature>
<feature type="transmembrane region" description="Helical" evidence="1">
    <location>
        <begin position="31"/>
        <end position="53"/>
    </location>
</feature>
<protein>
    <recommendedName>
        <fullName evidence="4">DUF2723 domain-containing protein</fullName>
    </recommendedName>
</protein>
<keyword evidence="1" id="KW-0812">Transmembrane</keyword>
<feature type="transmembrane region" description="Helical" evidence="1">
    <location>
        <begin position="319"/>
        <end position="337"/>
    </location>
</feature>